<dbReference type="OrthoDB" id="432234at2759"/>
<feature type="region of interest" description="Disordered" evidence="1">
    <location>
        <begin position="116"/>
        <end position="136"/>
    </location>
</feature>
<evidence type="ECO:0000313" key="3">
    <source>
        <dbReference type="Proteomes" id="UP000284706"/>
    </source>
</evidence>
<sequence length="136" mass="15708">MFSRVTSLQGPAILRPFDKRKIQGRLSEDRRRETKRLEYLRLHTILKRGEVEESAAAQNILSHSRYCEQISMGVKNPTVDSVHRLQNLQNFNMSTVQQMSNTLSLPSVSLTKIMQQPQLQDQEQVTSPLSDLRFPK</sequence>
<evidence type="ECO:0000256" key="1">
    <source>
        <dbReference type="SAM" id="MobiDB-lite"/>
    </source>
</evidence>
<protein>
    <submittedName>
        <fullName evidence="2">Uncharacterized protein</fullName>
    </submittedName>
</protein>
<accession>A0A409X8T5</accession>
<organism evidence="2 3">
    <name type="scientific">Gymnopilus dilepis</name>
    <dbReference type="NCBI Taxonomy" id="231916"/>
    <lineage>
        <taxon>Eukaryota</taxon>
        <taxon>Fungi</taxon>
        <taxon>Dikarya</taxon>
        <taxon>Basidiomycota</taxon>
        <taxon>Agaricomycotina</taxon>
        <taxon>Agaricomycetes</taxon>
        <taxon>Agaricomycetidae</taxon>
        <taxon>Agaricales</taxon>
        <taxon>Agaricineae</taxon>
        <taxon>Hymenogastraceae</taxon>
        <taxon>Gymnopilus</taxon>
    </lineage>
</organism>
<comment type="caution">
    <text evidence="2">The sequence shown here is derived from an EMBL/GenBank/DDBJ whole genome shotgun (WGS) entry which is preliminary data.</text>
</comment>
<evidence type="ECO:0000313" key="2">
    <source>
        <dbReference type="EMBL" id="PPQ87203.1"/>
    </source>
</evidence>
<reference evidence="2 3" key="1">
    <citation type="journal article" date="2018" name="Evol. Lett.">
        <title>Horizontal gene cluster transfer increased hallucinogenic mushroom diversity.</title>
        <authorList>
            <person name="Reynolds H.T."/>
            <person name="Vijayakumar V."/>
            <person name="Gluck-Thaler E."/>
            <person name="Korotkin H.B."/>
            <person name="Matheny P.B."/>
            <person name="Slot J.C."/>
        </authorList>
    </citation>
    <scope>NUCLEOTIDE SEQUENCE [LARGE SCALE GENOMIC DNA]</scope>
    <source>
        <strain evidence="2 3">SRW20</strain>
    </source>
</reference>
<dbReference type="EMBL" id="NHYE01003917">
    <property type="protein sequence ID" value="PPQ87203.1"/>
    <property type="molecule type" value="Genomic_DNA"/>
</dbReference>
<proteinExistence type="predicted"/>
<dbReference type="AlphaFoldDB" id="A0A409X8T5"/>
<gene>
    <name evidence="2" type="ORF">CVT26_012556</name>
</gene>
<dbReference type="InParanoid" id="A0A409X8T5"/>
<dbReference type="Proteomes" id="UP000284706">
    <property type="component" value="Unassembled WGS sequence"/>
</dbReference>
<keyword evidence="3" id="KW-1185">Reference proteome</keyword>
<feature type="compositionally biased region" description="Polar residues" evidence="1">
    <location>
        <begin position="116"/>
        <end position="129"/>
    </location>
</feature>
<name>A0A409X8T5_9AGAR</name>